<dbReference type="Gene3D" id="1.20.58.1540">
    <property type="entry name" value="Actin interacting protein 3, C-terminal domain"/>
    <property type="match status" value="1"/>
</dbReference>
<dbReference type="PANTHER" id="PTHR22741">
    <property type="entry name" value="P140CAP/SNIP-RELATED"/>
    <property type="match status" value="1"/>
</dbReference>
<dbReference type="EMBL" id="CP092622">
    <property type="protein sequence ID" value="UMM24183.1"/>
    <property type="molecule type" value="Genomic_DNA"/>
</dbReference>
<feature type="region of interest" description="Disordered" evidence="2">
    <location>
        <begin position="763"/>
        <end position="811"/>
    </location>
</feature>
<evidence type="ECO:0000313" key="4">
    <source>
        <dbReference type="EMBL" id="UMM24183.1"/>
    </source>
</evidence>
<feature type="compositionally biased region" description="Basic and acidic residues" evidence="2">
    <location>
        <begin position="776"/>
        <end position="795"/>
    </location>
</feature>
<organism evidence="4 5">
    <name type="scientific">Caenorhabditis briggsae</name>
    <dbReference type="NCBI Taxonomy" id="6238"/>
    <lineage>
        <taxon>Eukaryota</taxon>
        <taxon>Metazoa</taxon>
        <taxon>Ecdysozoa</taxon>
        <taxon>Nematoda</taxon>
        <taxon>Chromadorea</taxon>
        <taxon>Rhabditida</taxon>
        <taxon>Rhabditina</taxon>
        <taxon>Rhabditomorpha</taxon>
        <taxon>Rhabditoidea</taxon>
        <taxon>Rhabditidae</taxon>
        <taxon>Peloderinae</taxon>
        <taxon>Caenorhabditis</taxon>
    </lineage>
</organism>
<dbReference type="AlphaFoldDB" id="A0AAE9EHW2"/>
<feature type="compositionally biased region" description="Low complexity" evidence="2">
    <location>
        <begin position="797"/>
        <end position="811"/>
    </location>
</feature>
<name>A0AAE9EHW2_CAEBR</name>
<feature type="region of interest" description="Disordered" evidence="2">
    <location>
        <begin position="581"/>
        <end position="678"/>
    </location>
</feature>
<feature type="compositionally biased region" description="Polar residues" evidence="2">
    <location>
        <begin position="158"/>
        <end position="167"/>
    </location>
</feature>
<keyword evidence="1" id="KW-0175">Coiled coil</keyword>
<dbReference type="PANTHER" id="PTHR22741:SF10">
    <property type="entry name" value="COILED-COIL DOMAIN-CONTAINING PROTEIN CG32809"/>
    <property type="match status" value="1"/>
</dbReference>
<proteinExistence type="predicted"/>
<gene>
    <name evidence="4" type="ORF">L5515_004542</name>
</gene>
<feature type="region of interest" description="Disordered" evidence="2">
    <location>
        <begin position="1"/>
        <end position="73"/>
    </location>
</feature>
<dbReference type="Proteomes" id="UP000829354">
    <property type="component" value="Chromosome III"/>
</dbReference>
<evidence type="ECO:0000313" key="5">
    <source>
        <dbReference type="Proteomes" id="UP000829354"/>
    </source>
</evidence>
<feature type="domain" description="Actin interacting protein 3-like C-terminal" evidence="3">
    <location>
        <begin position="204"/>
        <end position="553"/>
    </location>
</feature>
<feature type="compositionally biased region" description="Pro residues" evidence="2">
    <location>
        <begin position="664"/>
        <end position="673"/>
    </location>
</feature>
<evidence type="ECO:0000256" key="1">
    <source>
        <dbReference type="ARBA" id="ARBA00023054"/>
    </source>
</evidence>
<dbReference type="Pfam" id="PF03915">
    <property type="entry name" value="AIP3"/>
    <property type="match status" value="1"/>
</dbReference>
<reference evidence="4 5" key="1">
    <citation type="submission" date="2022-04" db="EMBL/GenBank/DDBJ databases">
        <title>Chromosome-level reference genomes for two strains of Caenorhabditis briggsae: an improved platform for comparative genomics.</title>
        <authorList>
            <person name="Stevens L."/>
            <person name="Andersen E."/>
        </authorList>
    </citation>
    <scope>NUCLEOTIDE SEQUENCE [LARGE SCALE GENOMIC DNA]</scope>
    <source>
        <strain evidence="4">VX34</strain>
        <tissue evidence="4">Whole-organism</tissue>
    </source>
</reference>
<feature type="region of interest" description="Disordered" evidence="2">
    <location>
        <begin position="115"/>
        <end position="136"/>
    </location>
</feature>
<feature type="region of interest" description="Disordered" evidence="2">
    <location>
        <begin position="149"/>
        <end position="170"/>
    </location>
</feature>
<feature type="compositionally biased region" description="Basic and acidic residues" evidence="2">
    <location>
        <begin position="21"/>
        <end position="31"/>
    </location>
</feature>
<dbReference type="InterPro" id="IPR022782">
    <property type="entry name" value="AIP3-like_C"/>
</dbReference>
<feature type="compositionally biased region" description="Basic residues" evidence="2">
    <location>
        <begin position="62"/>
        <end position="73"/>
    </location>
</feature>
<dbReference type="InterPro" id="IPR051825">
    <property type="entry name" value="SRCIN1"/>
</dbReference>
<evidence type="ECO:0000256" key="2">
    <source>
        <dbReference type="SAM" id="MobiDB-lite"/>
    </source>
</evidence>
<keyword evidence="5" id="KW-1185">Reference proteome</keyword>
<feature type="compositionally biased region" description="Polar residues" evidence="2">
    <location>
        <begin position="642"/>
        <end position="659"/>
    </location>
</feature>
<evidence type="ECO:0000259" key="3">
    <source>
        <dbReference type="Pfam" id="PF03915"/>
    </source>
</evidence>
<accession>A0AAE9EHW2</accession>
<sequence length="811" mass="91540">MFGCIAPPRQSRSIIRSCSQDSREFHGDPRFYRPASVDLRQPRHTLTTRERSATPPATLGHHPTHNNKPPKMKRLDKWIGNLLSERGSSGRLPPEEPSNDWRYADDVKVRIDPIDNQRQLDPQPSRFAQPSRATSVLQSLREQKENLEYDERRREVSTLPSNYSNSRPDMYGTVQRFDTVSRTDSHLTSDSQAARHLDDMNVVFLQANDEVKRTLLPRNMHSMHQVKMAFVRTFPNVNRAFVEQPHVKIYIQEPTKGALFYELEDPGDIKNKSVLRLREKTRVMSPVAYLDQPDYHSETEQDDGRRGMMPMLRPASAMAAPSVDYMHRNIVQKPAVYDIYSDPYNSDTSSHDSRSVTRSGSATPVIDRESIVRMETMERQLAGLSNLVHTALVSKGMSETTQRDMAELRREVDAQTGNTLLREAGDKIGRLVAEKMRGGTVTAMMEIPNRGRDELDKNTETERNEHASRLADLLHSLTSFETNVEAVRGCVLSNQKKLRMSEVEDMTEKLTNIGRLAATLKNDFPPIQMSIEQQIKRDMERVVREEKFIRDQNVAVDQSLRRCKALANIMVTMKKLAMVQDPTIQRRKKGVGRADSGAGTPTNGGTPRLPPKPSVAQSIAMQPPVVQGYSSHSAPPTPQAHHFQSSSVPPSTPPAQQYHSSSIPSPPPPPPLPVQQSQLTQSLQLAATSSPIVNTSSNVAKVVPLYEYKESPKSPVSVLDNVLEEVGDPNGIPRPPSRYSVQDVRQKFSKPPELPDQLRNLIEDVARRASPGPDQMTDRRQDLEERQERLAEKQRQLRSQFQQLQQLAPLP</sequence>
<feature type="compositionally biased region" description="Polar residues" evidence="2">
    <location>
        <begin position="116"/>
        <end position="136"/>
    </location>
</feature>
<feature type="compositionally biased region" description="Low complexity" evidence="2">
    <location>
        <begin position="9"/>
        <end position="20"/>
    </location>
</feature>
<protein>
    <recommendedName>
        <fullName evidence="3">Actin interacting protein 3-like C-terminal domain-containing protein</fullName>
    </recommendedName>
</protein>